<dbReference type="EMBL" id="MU277219">
    <property type="protein sequence ID" value="KAI0060429.1"/>
    <property type="molecule type" value="Genomic_DNA"/>
</dbReference>
<reference evidence="1" key="2">
    <citation type="journal article" date="2022" name="New Phytol.">
        <title>Evolutionary transition to the ectomycorrhizal habit in the genomes of a hyperdiverse lineage of mushroom-forming fungi.</title>
        <authorList>
            <person name="Looney B."/>
            <person name="Miyauchi S."/>
            <person name="Morin E."/>
            <person name="Drula E."/>
            <person name="Courty P.E."/>
            <person name="Kohler A."/>
            <person name="Kuo A."/>
            <person name="LaButti K."/>
            <person name="Pangilinan J."/>
            <person name="Lipzen A."/>
            <person name="Riley R."/>
            <person name="Andreopoulos W."/>
            <person name="He G."/>
            <person name="Johnson J."/>
            <person name="Nolan M."/>
            <person name="Tritt A."/>
            <person name="Barry K.W."/>
            <person name="Grigoriev I.V."/>
            <person name="Nagy L.G."/>
            <person name="Hibbett D."/>
            <person name="Henrissat B."/>
            <person name="Matheny P.B."/>
            <person name="Labbe J."/>
            <person name="Martin F.M."/>
        </authorList>
    </citation>
    <scope>NUCLEOTIDE SEQUENCE</scope>
    <source>
        <strain evidence="1">HHB10654</strain>
    </source>
</reference>
<gene>
    <name evidence="1" type="ORF">BV25DRAFT_1827925</name>
</gene>
<proteinExistence type="predicted"/>
<comment type="caution">
    <text evidence="1">The sequence shown here is derived from an EMBL/GenBank/DDBJ whole genome shotgun (WGS) entry which is preliminary data.</text>
</comment>
<sequence>MTSARSSRAWSHPALPFFILSASVLLIGLLSVPISTYLTLKRVYLNRPLTWSPPPHEHVALRIIPGSSHYEMGSEAWDKLLPLGGHVVHLREPDGSIKTYTVAMFHQLRCVEILHRAYVDEGSHRTSPPVQSCLNYLRQTMLCAMDTRNEPQGAVYTHNGFETLCYDWEGIFREAERNHEEFHRYSLDHELGTTLDY</sequence>
<organism evidence="1 2">
    <name type="scientific">Artomyces pyxidatus</name>
    <dbReference type="NCBI Taxonomy" id="48021"/>
    <lineage>
        <taxon>Eukaryota</taxon>
        <taxon>Fungi</taxon>
        <taxon>Dikarya</taxon>
        <taxon>Basidiomycota</taxon>
        <taxon>Agaricomycotina</taxon>
        <taxon>Agaricomycetes</taxon>
        <taxon>Russulales</taxon>
        <taxon>Auriscalpiaceae</taxon>
        <taxon>Artomyces</taxon>
    </lineage>
</organism>
<evidence type="ECO:0000313" key="2">
    <source>
        <dbReference type="Proteomes" id="UP000814140"/>
    </source>
</evidence>
<evidence type="ECO:0000313" key="1">
    <source>
        <dbReference type="EMBL" id="KAI0060429.1"/>
    </source>
</evidence>
<keyword evidence="2" id="KW-1185">Reference proteome</keyword>
<reference evidence="1" key="1">
    <citation type="submission" date="2021-03" db="EMBL/GenBank/DDBJ databases">
        <authorList>
            <consortium name="DOE Joint Genome Institute"/>
            <person name="Ahrendt S."/>
            <person name="Looney B.P."/>
            <person name="Miyauchi S."/>
            <person name="Morin E."/>
            <person name="Drula E."/>
            <person name="Courty P.E."/>
            <person name="Chicoki N."/>
            <person name="Fauchery L."/>
            <person name="Kohler A."/>
            <person name="Kuo A."/>
            <person name="Labutti K."/>
            <person name="Pangilinan J."/>
            <person name="Lipzen A."/>
            <person name="Riley R."/>
            <person name="Andreopoulos W."/>
            <person name="He G."/>
            <person name="Johnson J."/>
            <person name="Barry K.W."/>
            <person name="Grigoriev I.V."/>
            <person name="Nagy L."/>
            <person name="Hibbett D."/>
            <person name="Henrissat B."/>
            <person name="Matheny P.B."/>
            <person name="Labbe J."/>
            <person name="Martin F."/>
        </authorList>
    </citation>
    <scope>NUCLEOTIDE SEQUENCE</scope>
    <source>
        <strain evidence="1">HHB10654</strain>
    </source>
</reference>
<protein>
    <submittedName>
        <fullName evidence="1">Uncharacterized protein</fullName>
    </submittedName>
</protein>
<accession>A0ACB8SV00</accession>
<dbReference type="Proteomes" id="UP000814140">
    <property type="component" value="Unassembled WGS sequence"/>
</dbReference>
<name>A0ACB8SV00_9AGAM</name>